<dbReference type="Proteomes" id="UP000824120">
    <property type="component" value="Chromosome 11"/>
</dbReference>
<dbReference type="AlphaFoldDB" id="A0A9J5WPE8"/>
<evidence type="ECO:0000313" key="1">
    <source>
        <dbReference type="EMBL" id="KAG5577450.1"/>
    </source>
</evidence>
<name>A0A9J5WPE8_SOLCO</name>
<dbReference type="EMBL" id="JACXVP010000011">
    <property type="protein sequence ID" value="KAG5577450.1"/>
    <property type="molecule type" value="Genomic_DNA"/>
</dbReference>
<sequence>MMLPKLIFARWQVQLAPFDFEIQDKGKLEEKVVILAEGEDHPQVHQDHHTGSSSSSTPIIQKGGMSLYNLNSVSTRKSFIINTSGRYSVK</sequence>
<keyword evidence="2" id="KW-1185">Reference proteome</keyword>
<accession>A0A9J5WPE8</accession>
<gene>
    <name evidence="1" type="ORF">H5410_057584</name>
</gene>
<protein>
    <submittedName>
        <fullName evidence="1">Uncharacterized protein</fullName>
    </submittedName>
</protein>
<reference evidence="1 2" key="1">
    <citation type="submission" date="2020-09" db="EMBL/GenBank/DDBJ databases">
        <title>De no assembly of potato wild relative species, Solanum commersonii.</title>
        <authorList>
            <person name="Cho K."/>
        </authorList>
    </citation>
    <scope>NUCLEOTIDE SEQUENCE [LARGE SCALE GENOMIC DNA]</scope>
    <source>
        <strain evidence="1">LZ3.2</strain>
        <tissue evidence="1">Leaf</tissue>
    </source>
</reference>
<proteinExistence type="predicted"/>
<comment type="caution">
    <text evidence="1">The sequence shown here is derived from an EMBL/GenBank/DDBJ whole genome shotgun (WGS) entry which is preliminary data.</text>
</comment>
<evidence type="ECO:0000313" key="2">
    <source>
        <dbReference type="Proteomes" id="UP000824120"/>
    </source>
</evidence>
<organism evidence="1 2">
    <name type="scientific">Solanum commersonii</name>
    <name type="common">Commerson's wild potato</name>
    <name type="synonym">Commerson's nightshade</name>
    <dbReference type="NCBI Taxonomy" id="4109"/>
    <lineage>
        <taxon>Eukaryota</taxon>
        <taxon>Viridiplantae</taxon>
        <taxon>Streptophyta</taxon>
        <taxon>Embryophyta</taxon>
        <taxon>Tracheophyta</taxon>
        <taxon>Spermatophyta</taxon>
        <taxon>Magnoliopsida</taxon>
        <taxon>eudicotyledons</taxon>
        <taxon>Gunneridae</taxon>
        <taxon>Pentapetalae</taxon>
        <taxon>asterids</taxon>
        <taxon>lamiids</taxon>
        <taxon>Solanales</taxon>
        <taxon>Solanaceae</taxon>
        <taxon>Solanoideae</taxon>
        <taxon>Solaneae</taxon>
        <taxon>Solanum</taxon>
    </lineage>
</organism>